<evidence type="ECO:0000313" key="5">
    <source>
        <dbReference type="EMBL" id="AOZ95125.1"/>
    </source>
</evidence>
<dbReference type="AlphaFoldDB" id="A0A1D9NYY1"/>
<dbReference type="PANTHER" id="PTHR43280">
    <property type="entry name" value="ARAC-FAMILY TRANSCRIPTIONAL REGULATOR"/>
    <property type="match status" value="1"/>
</dbReference>
<dbReference type="EMBL" id="CP017831">
    <property type="protein sequence ID" value="AOZ95125.1"/>
    <property type="molecule type" value="Genomic_DNA"/>
</dbReference>
<evidence type="ECO:0000259" key="4">
    <source>
        <dbReference type="PROSITE" id="PS01124"/>
    </source>
</evidence>
<dbReference type="InterPro" id="IPR037923">
    <property type="entry name" value="HTH-like"/>
</dbReference>
<evidence type="ECO:0000256" key="1">
    <source>
        <dbReference type="ARBA" id="ARBA00023015"/>
    </source>
</evidence>
<dbReference type="Proteomes" id="UP000179284">
    <property type="component" value="Chromosome I"/>
</dbReference>
<dbReference type="Pfam" id="PF12833">
    <property type="entry name" value="HTH_18"/>
    <property type="match status" value="1"/>
</dbReference>
<feature type="domain" description="HTH araC/xylS-type" evidence="4">
    <location>
        <begin position="197"/>
        <end position="295"/>
    </location>
</feature>
<dbReference type="PRINTS" id="PR00032">
    <property type="entry name" value="HTHARAC"/>
</dbReference>
<reference evidence="6" key="1">
    <citation type="submission" date="2016-10" db="EMBL/GenBank/DDBJ databases">
        <title>The complete genome sequence of the rumen bacterium Butyrivibrio hungatei MB2003.</title>
        <authorList>
            <person name="Palevich N."/>
            <person name="Kelly W.J."/>
            <person name="Leahy S.C."/>
            <person name="Altermann E."/>
            <person name="Rakonjac J."/>
            <person name="Attwood G.T."/>
        </authorList>
    </citation>
    <scope>NUCLEOTIDE SEQUENCE [LARGE SCALE GENOMIC DNA]</scope>
    <source>
        <strain evidence="6">MB2003</strain>
    </source>
</reference>
<dbReference type="SUPFAM" id="SSF51215">
    <property type="entry name" value="Regulatory protein AraC"/>
    <property type="match status" value="1"/>
</dbReference>
<name>A0A1D9NYY1_9FIRM</name>
<dbReference type="Gene3D" id="1.10.10.60">
    <property type="entry name" value="Homeodomain-like"/>
    <property type="match status" value="2"/>
</dbReference>
<keyword evidence="2" id="KW-0238">DNA-binding</keyword>
<evidence type="ECO:0000313" key="6">
    <source>
        <dbReference type="Proteomes" id="UP000179284"/>
    </source>
</evidence>
<dbReference type="SUPFAM" id="SSF46689">
    <property type="entry name" value="Homeodomain-like"/>
    <property type="match status" value="2"/>
</dbReference>
<dbReference type="PROSITE" id="PS01124">
    <property type="entry name" value="HTH_ARAC_FAMILY_2"/>
    <property type="match status" value="1"/>
</dbReference>
<dbReference type="GO" id="GO:0003700">
    <property type="term" value="F:DNA-binding transcription factor activity"/>
    <property type="evidence" value="ECO:0007669"/>
    <property type="project" value="InterPro"/>
</dbReference>
<dbReference type="KEGG" id="bhu:bhn_I0089"/>
<evidence type="ECO:0000256" key="2">
    <source>
        <dbReference type="ARBA" id="ARBA00023125"/>
    </source>
</evidence>
<keyword evidence="6" id="KW-1185">Reference proteome</keyword>
<dbReference type="RefSeq" id="WP_071177375.1">
    <property type="nucleotide sequence ID" value="NZ_CP017831.1"/>
</dbReference>
<dbReference type="SMART" id="SM00342">
    <property type="entry name" value="HTH_ARAC"/>
    <property type="match status" value="1"/>
</dbReference>
<keyword evidence="3" id="KW-0804">Transcription</keyword>
<sequence length="301" mass="35577">MLIDDSIFYEDNHYIIINNIPNNIFYYIDYDKRDASINMEFQHLHPYYEMMILLAPNATHLIEGTPYNIHMGDIVLLAPSVMHKSVYYKGEPSKRIIIDFMYELHNPDTAEAYEKILSPFNNEVPIFRFSLEDRQKLISILNSLFVFSKEHQYYGNPADEFYIHTKFQEFLYTLYDLKDKNLYTNDQSYSSIEQKMYEISSYIHNHFSEDISLNSLSDQFFVSPSYLSREFKQVTGFNLSNYIQLTRIKNAQYRLVSSNEKISVISEECGFASFSQFNRIFNKVAGTSPRQYRQTAITNNK</sequence>
<proteinExistence type="predicted"/>
<dbReference type="GO" id="GO:0043565">
    <property type="term" value="F:sequence-specific DNA binding"/>
    <property type="evidence" value="ECO:0007669"/>
    <property type="project" value="InterPro"/>
</dbReference>
<dbReference type="PROSITE" id="PS00041">
    <property type="entry name" value="HTH_ARAC_FAMILY_1"/>
    <property type="match status" value="1"/>
</dbReference>
<keyword evidence="1" id="KW-0805">Transcription regulation</keyword>
<dbReference type="InterPro" id="IPR009057">
    <property type="entry name" value="Homeodomain-like_sf"/>
</dbReference>
<dbReference type="InterPro" id="IPR018060">
    <property type="entry name" value="HTH_AraC"/>
</dbReference>
<accession>A0A1D9NYY1</accession>
<dbReference type="PANTHER" id="PTHR43280:SF2">
    <property type="entry name" value="HTH-TYPE TRANSCRIPTIONAL REGULATOR EXSA"/>
    <property type="match status" value="1"/>
</dbReference>
<dbReference type="InterPro" id="IPR018062">
    <property type="entry name" value="HTH_AraC-typ_CS"/>
</dbReference>
<organism evidence="5 6">
    <name type="scientific">Butyrivibrio hungatei</name>
    <dbReference type="NCBI Taxonomy" id="185008"/>
    <lineage>
        <taxon>Bacteria</taxon>
        <taxon>Bacillati</taxon>
        <taxon>Bacillota</taxon>
        <taxon>Clostridia</taxon>
        <taxon>Lachnospirales</taxon>
        <taxon>Lachnospiraceae</taxon>
        <taxon>Butyrivibrio</taxon>
    </lineage>
</organism>
<gene>
    <name evidence="5" type="ORF">bhn_I0089</name>
</gene>
<dbReference type="InterPro" id="IPR020449">
    <property type="entry name" value="Tscrpt_reg_AraC-type_HTH"/>
</dbReference>
<protein>
    <submittedName>
        <fullName evidence="5">AraC family transcriptional regulator</fullName>
    </submittedName>
</protein>
<evidence type="ECO:0000256" key="3">
    <source>
        <dbReference type="ARBA" id="ARBA00023163"/>
    </source>
</evidence>